<keyword evidence="1" id="KW-1133">Transmembrane helix</keyword>
<name>A0ABW6IEN1_9CYAN</name>
<accession>A0ABW6IEN1</accession>
<organism evidence="3 4">
    <name type="scientific">Almyronema epifaneia S1</name>
    <dbReference type="NCBI Taxonomy" id="2991925"/>
    <lineage>
        <taxon>Bacteria</taxon>
        <taxon>Bacillati</taxon>
        <taxon>Cyanobacteriota</taxon>
        <taxon>Cyanophyceae</taxon>
        <taxon>Nodosilineales</taxon>
        <taxon>Nodosilineaceae</taxon>
        <taxon>Almyronema</taxon>
        <taxon>Almyronema epifaneia</taxon>
    </lineage>
</organism>
<evidence type="ECO:0000259" key="2">
    <source>
        <dbReference type="Pfam" id="PF13239"/>
    </source>
</evidence>
<dbReference type="Pfam" id="PF13239">
    <property type="entry name" value="2TM"/>
    <property type="match status" value="1"/>
</dbReference>
<dbReference type="RefSeq" id="WP_377964345.1">
    <property type="nucleotide sequence ID" value="NZ_JBHZOL010000066.1"/>
</dbReference>
<reference evidence="3 4" key="1">
    <citation type="submission" date="2024-10" db="EMBL/GenBank/DDBJ databases">
        <authorList>
            <person name="Ratan Roy A."/>
            <person name="Morales Sandoval P.H."/>
            <person name="De Los Santos Villalobos S."/>
            <person name="Chakraborty S."/>
            <person name="Mukherjee J."/>
        </authorList>
    </citation>
    <scope>NUCLEOTIDE SEQUENCE [LARGE SCALE GENOMIC DNA]</scope>
    <source>
        <strain evidence="3 4">S1</strain>
    </source>
</reference>
<sequence>MNVLYPSEDAQQILQIAIAKETEAGELSRDQLVEIAGELGIAQSTLAAAELEWQQRKGEISEQRTFNHYRQQKFQHHLIRYTVVNVFLILLNLLTSGGLSWSLYVVLAWGLGLSLHAWQTYWPSNFKYEAEFQKWRRRRHLHQSFNNLLDRFLRA</sequence>
<evidence type="ECO:0000256" key="1">
    <source>
        <dbReference type="SAM" id="Phobius"/>
    </source>
</evidence>
<feature type="domain" description="2TM" evidence="2">
    <location>
        <begin position="64"/>
        <end position="139"/>
    </location>
</feature>
<proteinExistence type="predicted"/>
<keyword evidence="1" id="KW-0472">Membrane</keyword>
<keyword evidence="4" id="KW-1185">Reference proteome</keyword>
<dbReference type="EMBL" id="JBHZOL010000066">
    <property type="protein sequence ID" value="MFE4106514.1"/>
    <property type="molecule type" value="Genomic_DNA"/>
</dbReference>
<gene>
    <name evidence="3" type="ORF">ACFVKH_09515</name>
</gene>
<protein>
    <submittedName>
        <fullName evidence="3">2TM domain-containing protein</fullName>
    </submittedName>
</protein>
<dbReference type="InterPro" id="IPR025698">
    <property type="entry name" value="2TM_dom"/>
</dbReference>
<comment type="caution">
    <text evidence="3">The sequence shown here is derived from an EMBL/GenBank/DDBJ whole genome shotgun (WGS) entry which is preliminary data.</text>
</comment>
<dbReference type="Proteomes" id="UP001600165">
    <property type="component" value="Unassembled WGS sequence"/>
</dbReference>
<keyword evidence="1" id="KW-0812">Transmembrane</keyword>
<feature type="transmembrane region" description="Helical" evidence="1">
    <location>
        <begin position="78"/>
        <end position="95"/>
    </location>
</feature>
<evidence type="ECO:0000313" key="3">
    <source>
        <dbReference type="EMBL" id="MFE4106514.1"/>
    </source>
</evidence>
<evidence type="ECO:0000313" key="4">
    <source>
        <dbReference type="Proteomes" id="UP001600165"/>
    </source>
</evidence>